<gene>
    <name evidence="1" type="ORF">SAMN05446037_100642</name>
</gene>
<organism evidence="1 2">
    <name type="scientific">Anaerovirgula multivorans</name>
    <dbReference type="NCBI Taxonomy" id="312168"/>
    <lineage>
        <taxon>Bacteria</taxon>
        <taxon>Bacillati</taxon>
        <taxon>Bacillota</taxon>
        <taxon>Clostridia</taxon>
        <taxon>Peptostreptococcales</taxon>
        <taxon>Natronincolaceae</taxon>
        <taxon>Anaerovirgula</taxon>
    </lineage>
</organism>
<name>A0A239CP76_9FIRM</name>
<dbReference type="EMBL" id="FZOJ01000006">
    <property type="protein sequence ID" value="SNS21133.1"/>
    <property type="molecule type" value="Genomic_DNA"/>
</dbReference>
<dbReference type="RefSeq" id="WP_089282297.1">
    <property type="nucleotide sequence ID" value="NZ_FZOJ01000006.1"/>
</dbReference>
<proteinExistence type="predicted"/>
<dbReference type="Proteomes" id="UP000198304">
    <property type="component" value="Unassembled WGS sequence"/>
</dbReference>
<evidence type="ECO:0000313" key="2">
    <source>
        <dbReference type="Proteomes" id="UP000198304"/>
    </source>
</evidence>
<sequence>MLKGLANAIREPITPKQEAAILFIEEVLDVEFHGRYKHEAQKFISEYLDEAIEYAELAECDADSWFDECDWF</sequence>
<reference evidence="1 2" key="1">
    <citation type="submission" date="2017-06" db="EMBL/GenBank/DDBJ databases">
        <authorList>
            <person name="Kim H.J."/>
            <person name="Triplett B.A."/>
        </authorList>
    </citation>
    <scope>NUCLEOTIDE SEQUENCE [LARGE SCALE GENOMIC DNA]</scope>
    <source>
        <strain evidence="1 2">SCA</strain>
    </source>
</reference>
<dbReference type="AlphaFoldDB" id="A0A239CP76"/>
<keyword evidence="2" id="KW-1185">Reference proteome</keyword>
<evidence type="ECO:0000313" key="1">
    <source>
        <dbReference type="EMBL" id="SNS21133.1"/>
    </source>
</evidence>
<protein>
    <submittedName>
        <fullName evidence="1">Uncharacterized protein</fullName>
    </submittedName>
</protein>
<accession>A0A239CP76</accession>